<dbReference type="Proteomes" id="UP000463857">
    <property type="component" value="Chromosome"/>
</dbReference>
<keyword evidence="8 10" id="KW-0460">Magnesium</keyword>
<comment type="catalytic activity">
    <reaction evidence="9 10 11">
        <text>adenosine(37) in tRNA + dimethylallyl diphosphate = N(6)-dimethylallyladenosine(37) in tRNA + diphosphate</text>
        <dbReference type="Rhea" id="RHEA:26482"/>
        <dbReference type="Rhea" id="RHEA-COMP:10162"/>
        <dbReference type="Rhea" id="RHEA-COMP:10375"/>
        <dbReference type="ChEBI" id="CHEBI:33019"/>
        <dbReference type="ChEBI" id="CHEBI:57623"/>
        <dbReference type="ChEBI" id="CHEBI:74411"/>
        <dbReference type="ChEBI" id="CHEBI:74415"/>
        <dbReference type="EC" id="2.5.1.75"/>
    </reaction>
</comment>
<comment type="similarity">
    <text evidence="3 10 13">Belongs to the IPP transferase family.</text>
</comment>
<evidence type="ECO:0000313" key="14">
    <source>
        <dbReference type="EMBL" id="QHC01931.1"/>
    </source>
</evidence>
<feature type="site" description="Interaction with substrate tRNA" evidence="10">
    <location>
        <position position="113"/>
    </location>
</feature>
<evidence type="ECO:0000256" key="7">
    <source>
        <dbReference type="ARBA" id="ARBA00022840"/>
    </source>
</evidence>
<dbReference type="InterPro" id="IPR039657">
    <property type="entry name" value="Dimethylallyltransferase"/>
</dbReference>
<dbReference type="InterPro" id="IPR018022">
    <property type="entry name" value="IPT"/>
</dbReference>
<accession>A0A7L4YRR0</accession>
<keyword evidence="6 10" id="KW-0547">Nucleotide-binding</keyword>
<evidence type="ECO:0000256" key="5">
    <source>
        <dbReference type="ARBA" id="ARBA00022694"/>
    </source>
</evidence>
<dbReference type="GO" id="GO:0052381">
    <property type="term" value="F:tRNA dimethylallyltransferase activity"/>
    <property type="evidence" value="ECO:0007669"/>
    <property type="project" value="UniProtKB-UniRule"/>
</dbReference>
<protein>
    <recommendedName>
        <fullName evidence="10">tRNA dimethylallyltransferase</fullName>
        <ecNumber evidence="10">2.5.1.75</ecNumber>
    </recommendedName>
    <alternativeName>
        <fullName evidence="10">Dimethylallyl diphosphate:tRNA dimethylallyltransferase</fullName>
        <shortName evidence="10">DMAPP:tRNA dimethylallyltransferase</shortName>
        <shortName evidence="10">DMATase</shortName>
    </alternativeName>
    <alternativeName>
        <fullName evidence="10">Isopentenyl-diphosphate:tRNA isopentenyltransferase</fullName>
        <shortName evidence="10">IPP transferase</shortName>
        <shortName evidence="10">IPPT</shortName>
        <shortName evidence="10">IPTase</shortName>
    </alternativeName>
</protein>
<comment type="function">
    <text evidence="2 10 12">Catalyzes the transfer of a dimethylallyl group onto the adenine at position 37 in tRNAs that read codons beginning with uridine, leading to the formation of N6-(dimethylallyl)adenosine (i(6)A).</text>
</comment>
<dbReference type="GO" id="GO:0005524">
    <property type="term" value="F:ATP binding"/>
    <property type="evidence" value="ECO:0007669"/>
    <property type="project" value="UniProtKB-UniRule"/>
</dbReference>
<keyword evidence="4 10" id="KW-0808">Transferase</keyword>
<feature type="region of interest" description="Interaction with substrate tRNA" evidence="10">
    <location>
        <begin position="47"/>
        <end position="50"/>
    </location>
</feature>
<dbReference type="AlphaFoldDB" id="A0A7L4YRR0"/>
<dbReference type="HAMAP" id="MF_00185">
    <property type="entry name" value="IPP_trans"/>
    <property type="match status" value="1"/>
</dbReference>
<keyword evidence="7 10" id="KW-0067">ATP-binding</keyword>
<evidence type="ECO:0000256" key="12">
    <source>
        <dbReference type="RuleBase" id="RU003784"/>
    </source>
</evidence>
<dbReference type="Pfam" id="PF01715">
    <property type="entry name" value="IPPT"/>
    <property type="match status" value="1"/>
</dbReference>
<evidence type="ECO:0000256" key="13">
    <source>
        <dbReference type="RuleBase" id="RU003785"/>
    </source>
</evidence>
<evidence type="ECO:0000256" key="2">
    <source>
        <dbReference type="ARBA" id="ARBA00003213"/>
    </source>
</evidence>
<evidence type="ECO:0000256" key="3">
    <source>
        <dbReference type="ARBA" id="ARBA00005842"/>
    </source>
</evidence>
<dbReference type="KEGG" id="eke:EK0264_17720"/>
<dbReference type="EC" id="2.5.1.75" evidence="10"/>
<evidence type="ECO:0000256" key="4">
    <source>
        <dbReference type="ARBA" id="ARBA00022679"/>
    </source>
</evidence>
<dbReference type="SUPFAM" id="SSF52540">
    <property type="entry name" value="P-loop containing nucleoside triphosphate hydrolases"/>
    <property type="match status" value="1"/>
</dbReference>
<dbReference type="FunFam" id="1.10.20.140:FF:000001">
    <property type="entry name" value="tRNA dimethylallyltransferase"/>
    <property type="match status" value="1"/>
</dbReference>
<gene>
    <name evidence="10 14" type="primary">miaA</name>
    <name evidence="14" type="ORF">EK0264_17720</name>
</gene>
<comment type="subunit">
    <text evidence="10">Monomer.</text>
</comment>
<dbReference type="Gene3D" id="1.10.20.140">
    <property type="match status" value="1"/>
</dbReference>
<dbReference type="InParanoid" id="A0A7L4YRR0"/>
<feature type="binding site" evidence="10">
    <location>
        <begin position="20"/>
        <end position="25"/>
    </location>
    <ligand>
        <name>substrate</name>
    </ligand>
</feature>
<evidence type="ECO:0000256" key="9">
    <source>
        <dbReference type="ARBA" id="ARBA00049563"/>
    </source>
</evidence>
<evidence type="ECO:0000256" key="1">
    <source>
        <dbReference type="ARBA" id="ARBA00001946"/>
    </source>
</evidence>
<comment type="cofactor">
    <cofactor evidence="1 10">
        <name>Mg(2+)</name>
        <dbReference type="ChEBI" id="CHEBI:18420"/>
    </cofactor>
</comment>
<dbReference type="InterPro" id="IPR027417">
    <property type="entry name" value="P-loop_NTPase"/>
</dbReference>
<evidence type="ECO:0000256" key="10">
    <source>
        <dbReference type="HAMAP-Rule" id="MF_00185"/>
    </source>
</evidence>
<proteinExistence type="inferred from homology"/>
<feature type="site" description="Interaction with substrate tRNA" evidence="10">
    <location>
        <position position="134"/>
    </location>
</feature>
<evidence type="ECO:0000256" key="6">
    <source>
        <dbReference type="ARBA" id="ARBA00022741"/>
    </source>
</evidence>
<dbReference type="PANTHER" id="PTHR11088">
    <property type="entry name" value="TRNA DIMETHYLALLYLTRANSFERASE"/>
    <property type="match status" value="1"/>
</dbReference>
<reference evidence="14 15" key="1">
    <citation type="journal article" date="2018" name="Int. J. Syst. Evol. Microbiol.">
        <title>Epidermidibacterium keratini gen. nov., sp. nov., a member of the family Sporichthyaceae, isolated from keratin epidermis.</title>
        <authorList>
            <person name="Lee D.G."/>
            <person name="Trujillo M.E."/>
            <person name="Kang S."/>
            <person name="Nam J.J."/>
            <person name="Kim Y.J."/>
        </authorList>
    </citation>
    <scope>NUCLEOTIDE SEQUENCE [LARGE SCALE GENOMIC DNA]</scope>
    <source>
        <strain evidence="14 15">EPI-7</strain>
    </source>
</reference>
<sequence>MAVVSDGQGGPEVAVIAGPTAAGKTAAALDLVERLGGPEYAEILNADSMQVYAGMDIGTGKITPDQMRGITHHLFDLWPVTHDATVAEYQAVARDCIADVRSRGKLPILVGGSGLYITAVIDDLRFPGTDPAVRARLESELAERGAAALHERLADTDPQAASRILPSNGRRLVRALEVIELTGEPFSAQLPQLAGDRPVYRSAQVALDWPAPLLAERIAARVQQMWRDGLVDEVAQLREQGIEQGRTASRALGYAQVLAFLRGEISEDDAREQTTAATRRFARRQRSWLRRDPRISWFDVASGVPVDELAHTITA</sequence>
<dbReference type="NCBIfam" id="TIGR00174">
    <property type="entry name" value="miaA"/>
    <property type="match status" value="1"/>
</dbReference>
<dbReference type="FunCoup" id="A0A7L4YRR0">
    <property type="interactions" value="361"/>
</dbReference>
<keyword evidence="5 10" id="KW-0819">tRNA processing</keyword>
<feature type="binding site" evidence="10">
    <location>
        <begin position="18"/>
        <end position="25"/>
    </location>
    <ligand>
        <name>ATP</name>
        <dbReference type="ChEBI" id="CHEBI:30616"/>
    </ligand>
</feature>
<evidence type="ECO:0000256" key="8">
    <source>
        <dbReference type="ARBA" id="ARBA00022842"/>
    </source>
</evidence>
<dbReference type="GO" id="GO:0006400">
    <property type="term" value="P:tRNA modification"/>
    <property type="evidence" value="ECO:0007669"/>
    <property type="project" value="TreeGrafter"/>
</dbReference>
<dbReference type="EMBL" id="CP047156">
    <property type="protein sequence ID" value="QHC01931.1"/>
    <property type="molecule type" value="Genomic_DNA"/>
</dbReference>
<comment type="caution">
    <text evidence="10">Lacks conserved residue(s) required for the propagation of feature annotation.</text>
</comment>
<evidence type="ECO:0000256" key="11">
    <source>
        <dbReference type="RuleBase" id="RU003783"/>
    </source>
</evidence>
<dbReference type="PANTHER" id="PTHR11088:SF60">
    <property type="entry name" value="TRNA DIMETHYLALLYLTRANSFERASE"/>
    <property type="match status" value="1"/>
</dbReference>
<evidence type="ECO:0000313" key="15">
    <source>
        <dbReference type="Proteomes" id="UP000463857"/>
    </source>
</evidence>
<keyword evidence="15" id="KW-1185">Reference proteome</keyword>
<dbReference type="Gene3D" id="3.40.50.300">
    <property type="entry name" value="P-loop containing nucleotide triphosphate hydrolases"/>
    <property type="match status" value="1"/>
</dbReference>
<dbReference type="OrthoDB" id="9776390at2"/>
<name>A0A7L4YRR0_9ACTN</name>
<organism evidence="14 15">
    <name type="scientific">Epidermidibacterium keratini</name>
    <dbReference type="NCBI Taxonomy" id="1891644"/>
    <lineage>
        <taxon>Bacteria</taxon>
        <taxon>Bacillati</taxon>
        <taxon>Actinomycetota</taxon>
        <taxon>Actinomycetes</taxon>
        <taxon>Sporichthyales</taxon>
        <taxon>Sporichthyaceae</taxon>
        <taxon>Epidermidibacterium</taxon>
    </lineage>
</organism>